<keyword evidence="2" id="KW-0812">Transmembrane</keyword>
<feature type="region of interest" description="Disordered" evidence="1">
    <location>
        <begin position="322"/>
        <end position="347"/>
    </location>
</feature>
<name>A0A1D8B2H9_9ACTO</name>
<gene>
    <name evidence="3" type="ORF">BH719_05325</name>
</gene>
<evidence type="ECO:0000313" key="4">
    <source>
        <dbReference type="Proteomes" id="UP000095214"/>
    </source>
</evidence>
<keyword evidence="4" id="KW-1185">Reference proteome</keyword>
<feature type="transmembrane region" description="Helical" evidence="2">
    <location>
        <begin position="231"/>
        <end position="250"/>
    </location>
</feature>
<feature type="compositionally biased region" description="Basic residues" evidence="1">
    <location>
        <begin position="322"/>
        <end position="331"/>
    </location>
</feature>
<organism evidence="3 4">
    <name type="scientific">Pauljensenia hongkongensis</name>
    <dbReference type="NCBI Taxonomy" id="178339"/>
    <lineage>
        <taxon>Bacteria</taxon>
        <taxon>Bacillati</taxon>
        <taxon>Actinomycetota</taxon>
        <taxon>Actinomycetes</taxon>
        <taxon>Actinomycetales</taxon>
        <taxon>Actinomycetaceae</taxon>
        <taxon>Pauljensenia</taxon>
    </lineage>
</organism>
<keyword evidence="2" id="KW-1133">Transmembrane helix</keyword>
<feature type="transmembrane region" description="Helical" evidence="2">
    <location>
        <begin position="204"/>
        <end position="225"/>
    </location>
</feature>
<feature type="non-terminal residue" evidence="3">
    <location>
        <position position="347"/>
    </location>
</feature>
<dbReference type="RefSeq" id="WP_009743747.1">
    <property type="nucleotide sequence ID" value="NZ_CP017298.1"/>
</dbReference>
<keyword evidence="2" id="KW-0472">Membrane</keyword>
<sequence>MPRRPGLGHNGLAPSADERLHVRVNSNLITLRSILDLDIARRFEWDAALVVELSGVDRPGDLSPRVAEDPGVLYDIASQGIAPGSAIERALSHELHDAIQRRCRLWMAGIPTGHLDRLRSELGEGIVHVAGAPDEGLTPVALAPLELLKAWSQGSDRQRAFIRKSMAGLDTLTTSSTATWAARQVRAPIIERSFFLRLCRNPKFIAYVVVLAYSLIRAVPVMYVPHFKGNWRVLWAIDIITAIPYTWGIIEMVSGQRLWHRVIGAITTAVTFFAPYVYFLMYGRHAPLSVWLVVAAIFFSAIFLEVYRTMRDSAVRRGLARRCPRPRRRAGAHQPVRRAAPQDSSAR</sequence>
<reference evidence="3 4" key="1">
    <citation type="submission" date="2016-09" db="EMBL/GenBank/DDBJ databases">
        <title>Complete genome sequence of Actinomyces hongkongensis HKU8.</title>
        <authorList>
            <person name="Gao Y.-X."/>
            <person name="Zhou Y.-Y."/>
            <person name="Xie Y."/>
            <person name="Wang M."/>
            <person name="Wang S.-J."/>
            <person name="Shen S.-G."/>
        </authorList>
    </citation>
    <scope>NUCLEOTIDE SEQUENCE [LARGE SCALE GENOMIC DNA]</scope>
    <source>
        <strain evidence="3 4">HKU8</strain>
    </source>
</reference>
<dbReference type="AlphaFoldDB" id="A0A1D8B2H9"/>
<dbReference type="KEGG" id="phon:BH719_05325"/>
<proteinExistence type="predicted"/>
<feature type="transmembrane region" description="Helical" evidence="2">
    <location>
        <begin position="288"/>
        <end position="307"/>
    </location>
</feature>
<dbReference type="EMBL" id="CP017298">
    <property type="protein sequence ID" value="AOS47357.1"/>
    <property type="molecule type" value="Genomic_DNA"/>
</dbReference>
<accession>A0A1D8B2H9</accession>
<dbReference type="Proteomes" id="UP000095214">
    <property type="component" value="Chromosome"/>
</dbReference>
<protein>
    <submittedName>
        <fullName evidence="3">Cytochrome C oxidase subunit IV</fullName>
    </submittedName>
</protein>
<evidence type="ECO:0000256" key="1">
    <source>
        <dbReference type="SAM" id="MobiDB-lite"/>
    </source>
</evidence>
<evidence type="ECO:0000313" key="3">
    <source>
        <dbReference type="EMBL" id="AOS47357.1"/>
    </source>
</evidence>
<evidence type="ECO:0000256" key="2">
    <source>
        <dbReference type="SAM" id="Phobius"/>
    </source>
</evidence>
<feature type="transmembrane region" description="Helical" evidence="2">
    <location>
        <begin position="262"/>
        <end position="282"/>
    </location>
</feature>